<dbReference type="OrthoDB" id="46118at2157"/>
<evidence type="ECO:0000313" key="3">
    <source>
        <dbReference type="Proteomes" id="UP000292580"/>
    </source>
</evidence>
<feature type="transmembrane region" description="Helical" evidence="1">
    <location>
        <begin position="51"/>
        <end position="73"/>
    </location>
</feature>
<keyword evidence="3" id="KW-1185">Reference proteome</keyword>
<feature type="transmembrane region" description="Helical" evidence="1">
    <location>
        <begin position="20"/>
        <end position="39"/>
    </location>
</feature>
<feature type="transmembrane region" description="Helical" evidence="1">
    <location>
        <begin position="198"/>
        <end position="219"/>
    </location>
</feature>
<reference evidence="2 3" key="1">
    <citation type="submission" date="2017-11" db="EMBL/GenBank/DDBJ databases">
        <title>Isolation and Characterization of Methanofollis Species from Methane Seep Offshore SW Taiwan.</title>
        <authorList>
            <person name="Teng N.-H."/>
            <person name="Lai M.-C."/>
            <person name="Chen S.-C."/>
        </authorList>
    </citation>
    <scope>NUCLEOTIDE SEQUENCE [LARGE SCALE GENOMIC DNA]</scope>
    <source>
        <strain evidence="2 3">FWC-SCC2</strain>
    </source>
</reference>
<dbReference type="EMBL" id="PGCL01000001">
    <property type="protein sequence ID" value="TAJ45890.1"/>
    <property type="molecule type" value="Genomic_DNA"/>
</dbReference>
<evidence type="ECO:0008006" key="4">
    <source>
        <dbReference type="Google" id="ProtNLM"/>
    </source>
</evidence>
<feature type="transmembrane region" description="Helical" evidence="1">
    <location>
        <begin position="105"/>
        <end position="122"/>
    </location>
</feature>
<keyword evidence="1" id="KW-1133">Transmembrane helix</keyword>
<accession>A0A483CX44</accession>
<feature type="transmembrane region" description="Helical" evidence="1">
    <location>
        <begin position="128"/>
        <end position="147"/>
    </location>
</feature>
<keyword evidence="1" id="KW-0472">Membrane</keyword>
<evidence type="ECO:0000313" key="2">
    <source>
        <dbReference type="EMBL" id="TAJ45890.1"/>
    </source>
</evidence>
<sequence>MVQMGFPAIAFIPLFSSEVILVLGLLMIPVLLLYLYIIISEEAFELAGMPALSAILMTIGALIGSFIDIPFYAIENVTLAVNAGGCLIPLIISVELIARRRVRPGPMILAVLFVAAVSYYFSTPTPGQGILMPFYIAPLAGAFAGILMTGADITAPGTAYAAGAMGTLLGADIFHLVTPGTIGHIAAGSASVLSIGGAGVFDGIFLTGIFAVFLAALIARRIRGEGKGAEPGRQPDASQ</sequence>
<gene>
    <name evidence="2" type="ORF">CUJ86_03295</name>
</gene>
<organism evidence="2 3">
    <name type="scientific">Methanofollis fontis</name>
    <dbReference type="NCBI Taxonomy" id="2052832"/>
    <lineage>
        <taxon>Archaea</taxon>
        <taxon>Methanobacteriati</taxon>
        <taxon>Methanobacteriota</taxon>
        <taxon>Stenosarchaea group</taxon>
        <taxon>Methanomicrobia</taxon>
        <taxon>Methanomicrobiales</taxon>
        <taxon>Methanomicrobiaceae</taxon>
        <taxon>Methanofollis</taxon>
    </lineage>
</organism>
<proteinExistence type="predicted"/>
<dbReference type="Proteomes" id="UP000292580">
    <property type="component" value="Unassembled WGS sequence"/>
</dbReference>
<protein>
    <recommendedName>
        <fullName evidence="4">DUF1614 domain-containing protein</fullName>
    </recommendedName>
</protein>
<feature type="transmembrane region" description="Helical" evidence="1">
    <location>
        <begin position="159"/>
        <end position="178"/>
    </location>
</feature>
<dbReference type="Pfam" id="PF07758">
    <property type="entry name" value="DUF1614"/>
    <property type="match status" value="1"/>
</dbReference>
<keyword evidence="1" id="KW-0812">Transmembrane</keyword>
<evidence type="ECO:0000256" key="1">
    <source>
        <dbReference type="SAM" id="Phobius"/>
    </source>
</evidence>
<feature type="transmembrane region" description="Helical" evidence="1">
    <location>
        <begin position="79"/>
        <end position="98"/>
    </location>
</feature>
<dbReference type="AlphaFoldDB" id="A0A483CX44"/>
<dbReference type="InterPro" id="IPR011672">
    <property type="entry name" value="DUF1614"/>
</dbReference>
<comment type="caution">
    <text evidence="2">The sequence shown here is derived from an EMBL/GenBank/DDBJ whole genome shotgun (WGS) entry which is preliminary data.</text>
</comment>
<name>A0A483CX44_9EURY</name>